<dbReference type="EC" id="2.7.7.6" evidence="2"/>
<dbReference type="SUPFAM" id="SSF55257">
    <property type="entry name" value="RBP11-like subunits of RNA polymerase"/>
    <property type="match status" value="1"/>
</dbReference>
<dbReference type="InterPro" id="IPR011262">
    <property type="entry name" value="DNA-dir_RNA_pol_insert"/>
</dbReference>
<keyword evidence="4 12" id="KW-0240">DNA-directed RNA polymerase</keyword>
<dbReference type="InterPro" id="IPR036643">
    <property type="entry name" value="RNApol_insert_sf"/>
</dbReference>
<dbReference type="AlphaFoldDB" id="A0A2M6WJL5"/>
<dbReference type="InterPro" id="IPR036603">
    <property type="entry name" value="RBP11-like"/>
</dbReference>
<name>A0A2M6WJL5_9BACT</name>
<dbReference type="Pfam" id="PF01000">
    <property type="entry name" value="RNA_pol_A_bac"/>
    <property type="match status" value="1"/>
</dbReference>
<feature type="domain" description="DNA-directed RNA polymerase RpoA/D/Rpb3-type" evidence="11">
    <location>
        <begin position="34"/>
        <end position="247"/>
    </location>
</feature>
<evidence type="ECO:0000256" key="1">
    <source>
        <dbReference type="ARBA" id="ARBA00007123"/>
    </source>
</evidence>
<organism evidence="12 13">
    <name type="scientific">Candidatus Harrisonbacteria bacterium CG10_big_fil_rev_8_21_14_0_10_38_8</name>
    <dbReference type="NCBI Taxonomy" id="1974582"/>
    <lineage>
        <taxon>Bacteria</taxon>
        <taxon>Candidatus Harrisoniibacteriota</taxon>
    </lineage>
</organism>
<protein>
    <recommendedName>
        <fullName evidence="3">DNA-directed RNA polymerase subunit alpha</fullName>
        <ecNumber evidence="2">2.7.7.6</ecNumber>
    </recommendedName>
    <alternativeName>
        <fullName evidence="9">RNA polymerase subunit alpha</fullName>
    </alternativeName>
    <alternativeName>
        <fullName evidence="8">Transcriptase subunit alpha</fullName>
    </alternativeName>
</protein>
<evidence type="ECO:0000256" key="3">
    <source>
        <dbReference type="ARBA" id="ARBA00015972"/>
    </source>
</evidence>
<comment type="caution">
    <text evidence="12">The sequence shown here is derived from an EMBL/GenBank/DDBJ whole genome shotgun (WGS) entry which is preliminary data.</text>
</comment>
<evidence type="ECO:0000256" key="9">
    <source>
        <dbReference type="ARBA" id="ARBA00033070"/>
    </source>
</evidence>
<dbReference type="SMART" id="SM00662">
    <property type="entry name" value="RPOLD"/>
    <property type="match status" value="1"/>
</dbReference>
<dbReference type="Proteomes" id="UP000229112">
    <property type="component" value="Unassembled WGS sequence"/>
</dbReference>
<evidence type="ECO:0000313" key="12">
    <source>
        <dbReference type="EMBL" id="PIT92975.1"/>
    </source>
</evidence>
<keyword evidence="6" id="KW-0548">Nucleotidyltransferase</keyword>
<accession>A0A2M6WJL5</accession>
<evidence type="ECO:0000256" key="10">
    <source>
        <dbReference type="ARBA" id="ARBA00048552"/>
    </source>
</evidence>
<evidence type="ECO:0000256" key="2">
    <source>
        <dbReference type="ARBA" id="ARBA00012418"/>
    </source>
</evidence>
<evidence type="ECO:0000259" key="11">
    <source>
        <dbReference type="SMART" id="SM00662"/>
    </source>
</evidence>
<dbReference type="GO" id="GO:0000428">
    <property type="term" value="C:DNA-directed RNA polymerase complex"/>
    <property type="evidence" value="ECO:0007669"/>
    <property type="project" value="UniProtKB-KW"/>
</dbReference>
<comment type="similarity">
    <text evidence="1">Belongs to the RNA polymerase alpha chain family.</text>
</comment>
<dbReference type="CDD" id="cd06928">
    <property type="entry name" value="RNAP_alpha_NTD"/>
    <property type="match status" value="1"/>
</dbReference>
<dbReference type="Gene3D" id="3.30.1360.10">
    <property type="entry name" value="RNA polymerase, RBP11-like subunit"/>
    <property type="match status" value="1"/>
</dbReference>
<dbReference type="InterPro" id="IPR011263">
    <property type="entry name" value="DNA-dir_RNA_pol_RpoA/D/Rpb3"/>
</dbReference>
<dbReference type="Pfam" id="PF01193">
    <property type="entry name" value="RNA_pol_L"/>
    <property type="match status" value="1"/>
</dbReference>
<evidence type="ECO:0000256" key="5">
    <source>
        <dbReference type="ARBA" id="ARBA00022679"/>
    </source>
</evidence>
<dbReference type="GO" id="GO:0003677">
    <property type="term" value="F:DNA binding"/>
    <property type="evidence" value="ECO:0007669"/>
    <property type="project" value="InterPro"/>
</dbReference>
<keyword evidence="7" id="KW-0804">Transcription</keyword>
<reference evidence="13" key="1">
    <citation type="submission" date="2017-09" db="EMBL/GenBank/DDBJ databases">
        <title>Depth-based differentiation of microbial function through sediment-hosted aquifers and enrichment of novel symbionts in the deep terrestrial subsurface.</title>
        <authorList>
            <person name="Probst A.J."/>
            <person name="Ladd B."/>
            <person name="Jarett J.K."/>
            <person name="Geller-Mcgrath D.E."/>
            <person name="Sieber C.M.K."/>
            <person name="Emerson J.B."/>
            <person name="Anantharaman K."/>
            <person name="Thomas B.C."/>
            <person name="Malmstrom R."/>
            <person name="Stieglmeier M."/>
            <person name="Klingl A."/>
            <person name="Woyke T."/>
            <person name="Ryan C.M."/>
            <person name="Banfield J.F."/>
        </authorList>
    </citation>
    <scope>NUCLEOTIDE SEQUENCE [LARGE SCALE GENOMIC DNA]</scope>
</reference>
<evidence type="ECO:0000256" key="8">
    <source>
        <dbReference type="ARBA" id="ARBA00032524"/>
    </source>
</evidence>
<dbReference type="GO" id="GO:0005737">
    <property type="term" value="C:cytoplasm"/>
    <property type="evidence" value="ECO:0007669"/>
    <property type="project" value="UniProtKB-ARBA"/>
</dbReference>
<sequence>MIIIQKLLNSSLVMKKTLVSENININIVSEEGNKGIFELTGLYKGYGLTLGTAIRRVLLSSLAGVAITQVKITGVGHEFTTIDGVLEDIVEISLNLKKVRFRSDDPQAGYEEPVILTLKKKGEGAVTAGDIKGTSLLEVTNKDLHLATITQKGVELEMELTIEKGLGYVSKEDLKAERLPVGTIQLDALFSPVKNVNFNVENMRVGDQTDFNKLNISIETDGGLTPKEALAKGINILEEQFQKIGNQLSEKVTEEKE</sequence>
<dbReference type="GO" id="GO:0006351">
    <property type="term" value="P:DNA-templated transcription"/>
    <property type="evidence" value="ECO:0007669"/>
    <property type="project" value="InterPro"/>
</dbReference>
<evidence type="ECO:0000256" key="4">
    <source>
        <dbReference type="ARBA" id="ARBA00022478"/>
    </source>
</evidence>
<dbReference type="FunFam" id="2.170.120.12:FF:000001">
    <property type="entry name" value="DNA-directed RNA polymerase subunit alpha"/>
    <property type="match status" value="1"/>
</dbReference>
<evidence type="ECO:0000313" key="13">
    <source>
        <dbReference type="Proteomes" id="UP000229112"/>
    </source>
</evidence>
<dbReference type="EMBL" id="PFAY01000023">
    <property type="protein sequence ID" value="PIT92975.1"/>
    <property type="molecule type" value="Genomic_DNA"/>
</dbReference>
<dbReference type="SUPFAM" id="SSF56553">
    <property type="entry name" value="Insert subdomain of RNA polymerase alpha subunit"/>
    <property type="match status" value="1"/>
</dbReference>
<gene>
    <name evidence="12" type="primary">rpoA</name>
    <name evidence="12" type="ORF">COU06_02500</name>
</gene>
<proteinExistence type="inferred from homology"/>
<keyword evidence="5" id="KW-0808">Transferase</keyword>
<dbReference type="InterPro" id="IPR011773">
    <property type="entry name" value="DNA-dir_RpoA"/>
</dbReference>
<dbReference type="GO" id="GO:0003899">
    <property type="term" value="F:DNA-directed RNA polymerase activity"/>
    <property type="evidence" value="ECO:0007669"/>
    <property type="project" value="UniProtKB-EC"/>
</dbReference>
<evidence type="ECO:0000256" key="7">
    <source>
        <dbReference type="ARBA" id="ARBA00023163"/>
    </source>
</evidence>
<comment type="catalytic activity">
    <reaction evidence="10">
        <text>RNA(n) + a ribonucleoside 5'-triphosphate = RNA(n+1) + diphosphate</text>
        <dbReference type="Rhea" id="RHEA:21248"/>
        <dbReference type="Rhea" id="RHEA-COMP:14527"/>
        <dbReference type="Rhea" id="RHEA-COMP:17342"/>
        <dbReference type="ChEBI" id="CHEBI:33019"/>
        <dbReference type="ChEBI" id="CHEBI:61557"/>
        <dbReference type="ChEBI" id="CHEBI:140395"/>
        <dbReference type="EC" id="2.7.7.6"/>
    </reaction>
</comment>
<dbReference type="GO" id="GO:0046983">
    <property type="term" value="F:protein dimerization activity"/>
    <property type="evidence" value="ECO:0007669"/>
    <property type="project" value="InterPro"/>
</dbReference>
<dbReference type="Gene3D" id="2.170.120.12">
    <property type="entry name" value="DNA-directed RNA polymerase, insert domain"/>
    <property type="match status" value="1"/>
</dbReference>
<evidence type="ECO:0000256" key="6">
    <source>
        <dbReference type="ARBA" id="ARBA00022695"/>
    </source>
</evidence>
<dbReference type="NCBIfam" id="TIGR02027">
    <property type="entry name" value="rpoA"/>
    <property type="match status" value="1"/>
</dbReference>